<protein>
    <recommendedName>
        <fullName evidence="4">DUF2306 domain-containing protein</fullName>
    </recommendedName>
</protein>
<accession>A0A364Y2A6</accession>
<dbReference type="Proteomes" id="UP000251889">
    <property type="component" value="Unassembled WGS sequence"/>
</dbReference>
<proteinExistence type="predicted"/>
<evidence type="ECO:0000256" key="1">
    <source>
        <dbReference type="SAM" id="Phobius"/>
    </source>
</evidence>
<keyword evidence="1" id="KW-0812">Transmembrane</keyword>
<organism evidence="2 3">
    <name type="scientific">Pseudochryseolinea flava</name>
    <dbReference type="NCBI Taxonomy" id="2059302"/>
    <lineage>
        <taxon>Bacteria</taxon>
        <taxon>Pseudomonadati</taxon>
        <taxon>Bacteroidota</taxon>
        <taxon>Cytophagia</taxon>
        <taxon>Cytophagales</taxon>
        <taxon>Fulvivirgaceae</taxon>
        <taxon>Pseudochryseolinea</taxon>
    </lineage>
</organism>
<reference evidence="2 3" key="1">
    <citation type="submission" date="2018-06" db="EMBL/GenBank/DDBJ databases">
        <title>Chryseolinea flavus sp. nov., a member of the phylum Bacteroidetes isolated from soil.</title>
        <authorList>
            <person name="Li Y."/>
            <person name="Wang J."/>
        </authorList>
    </citation>
    <scope>NUCLEOTIDE SEQUENCE [LARGE SCALE GENOMIC DNA]</scope>
    <source>
        <strain evidence="2 3">SDU1-6</strain>
    </source>
</reference>
<feature type="transmembrane region" description="Helical" evidence="1">
    <location>
        <begin position="100"/>
        <end position="118"/>
    </location>
</feature>
<dbReference type="OrthoDB" id="195502at2"/>
<evidence type="ECO:0000313" key="3">
    <source>
        <dbReference type="Proteomes" id="UP000251889"/>
    </source>
</evidence>
<feature type="transmembrane region" description="Helical" evidence="1">
    <location>
        <begin position="164"/>
        <end position="187"/>
    </location>
</feature>
<dbReference type="Pfam" id="PF10067">
    <property type="entry name" value="DUF2306"/>
    <property type="match status" value="1"/>
</dbReference>
<keyword evidence="3" id="KW-1185">Reference proteome</keyword>
<keyword evidence="1" id="KW-1133">Transmembrane helix</keyword>
<gene>
    <name evidence="2" type="ORF">DQQ10_11630</name>
</gene>
<comment type="caution">
    <text evidence="2">The sequence shown here is derived from an EMBL/GenBank/DDBJ whole genome shotgun (WGS) entry which is preliminary data.</text>
</comment>
<feature type="transmembrane region" description="Helical" evidence="1">
    <location>
        <begin position="12"/>
        <end position="38"/>
    </location>
</feature>
<dbReference type="EMBL" id="QMFY01000005">
    <property type="protein sequence ID" value="RAW00886.1"/>
    <property type="molecule type" value="Genomic_DNA"/>
</dbReference>
<feature type="transmembrane region" description="Helical" evidence="1">
    <location>
        <begin position="193"/>
        <end position="213"/>
    </location>
</feature>
<evidence type="ECO:0008006" key="4">
    <source>
        <dbReference type="Google" id="ProtNLM"/>
    </source>
</evidence>
<dbReference type="InterPro" id="IPR018750">
    <property type="entry name" value="DUF2306_membrane"/>
</dbReference>
<name>A0A364Y2A6_9BACT</name>
<evidence type="ECO:0000313" key="2">
    <source>
        <dbReference type="EMBL" id="RAW00886.1"/>
    </source>
</evidence>
<feature type="transmembrane region" description="Helical" evidence="1">
    <location>
        <begin position="124"/>
        <end position="143"/>
    </location>
</feature>
<sequence>MYFRIMRAAKLFPVLVALAFWTPVAFLSVLLAHNAMLYFTHGGDYGLVIEKVVAKRDVLWHISLYVHLITGTVCLLTPLFLFAKRFFRNGIGIHQYVGKLYVWITLIFVCPTGLYLALYAKGGLVTQVGFVVQDFLVGYYSYVGYRSIRQRDKALHFENMIRSYAMVAVVLSFRLFHVIFFVLSVSYETNYAISQWLGIVFNLLFAEIVILFIQSKQLKVKRYETA</sequence>
<feature type="transmembrane region" description="Helical" evidence="1">
    <location>
        <begin position="58"/>
        <end position="80"/>
    </location>
</feature>
<keyword evidence="1" id="KW-0472">Membrane</keyword>
<dbReference type="AlphaFoldDB" id="A0A364Y2A6"/>